<dbReference type="Gene3D" id="3.40.50.300">
    <property type="entry name" value="P-loop containing nucleotide triphosphate hydrolases"/>
    <property type="match status" value="2"/>
</dbReference>
<dbReference type="GO" id="GO:0016887">
    <property type="term" value="F:ATP hydrolysis activity"/>
    <property type="evidence" value="ECO:0007669"/>
    <property type="project" value="InterPro"/>
</dbReference>
<keyword evidence="4" id="KW-1185">Reference proteome</keyword>
<dbReference type="GO" id="GO:0005524">
    <property type="term" value="F:ATP binding"/>
    <property type="evidence" value="ECO:0007669"/>
    <property type="project" value="InterPro"/>
</dbReference>
<gene>
    <name evidence="3" type="ORF">SPI_00905</name>
</gene>
<proteinExistence type="predicted"/>
<dbReference type="EMBL" id="AZHD01000001">
    <property type="protein sequence ID" value="OAA68710.1"/>
    <property type="molecule type" value="Genomic_DNA"/>
</dbReference>
<evidence type="ECO:0000313" key="4">
    <source>
        <dbReference type="Proteomes" id="UP000076874"/>
    </source>
</evidence>
<evidence type="ECO:0000313" key="3">
    <source>
        <dbReference type="EMBL" id="OAA68710.1"/>
    </source>
</evidence>
<sequence length="268" mass="28402">MDSTYRCLVQRVIERWKEAKKRVIPAHDGGESMPTTPSDACNTRNGEGRTAETASAAAPRVLVALAGPPGCGKTTIAHHVVAALNGLPGPAAIRAVALSADGFHLPRATLAAMPNAEEALRRRGAPWTFDGAGVVALVQALRAGAGRTTVRAPVFDHAVKDPVPGGLVVGPEVEVCILEGNYLLCSEPPWGSIAAMVDDRWLVRVEPALARTRVAARHLQAGIESTAEAALRRADENDLVNGRWVVEQSQGRYDVLIDSIEEQAAKHA</sequence>
<dbReference type="Proteomes" id="UP000076874">
    <property type="component" value="Unassembled WGS sequence"/>
</dbReference>
<keyword evidence="3" id="KW-0418">Kinase</keyword>
<feature type="region of interest" description="Disordered" evidence="1">
    <location>
        <begin position="24"/>
        <end position="54"/>
    </location>
</feature>
<evidence type="ECO:0000259" key="2">
    <source>
        <dbReference type="Pfam" id="PF00004"/>
    </source>
</evidence>
<organism evidence="3 4">
    <name type="scientific">Niveomyces insectorum RCEF 264</name>
    <dbReference type="NCBI Taxonomy" id="1081102"/>
    <lineage>
        <taxon>Eukaryota</taxon>
        <taxon>Fungi</taxon>
        <taxon>Dikarya</taxon>
        <taxon>Ascomycota</taxon>
        <taxon>Pezizomycotina</taxon>
        <taxon>Sordariomycetes</taxon>
        <taxon>Hypocreomycetidae</taxon>
        <taxon>Hypocreales</taxon>
        <taxon>Cordycipitaceae</taxon>
        <taxon>Niveomyces</taxon>
    </lineage>
</organism>
<accession>A0A168AGK4</accession>
<dbReference type="OrthoDB" id="6362633at2759"/>
<name>A0A168AGK4_9HYPO</name>
<dbReference type="STRING" id="1081102.A0A168AGK4"/>
<dbReference type="GO" id="GO:0016301">
    <property type="term" value="F:kinase activity"/>
    <property type="evidence" value="ECO:0007669"/>
    <property type="project" value="UniProtKB-KW"/>
</dbReference>
<dbReference type="InterPro" id="IPR027417">
    <property type="entry name" value="P-loop_NTPase"/>
</dbReference>
<comment type="caution">
    <text evidence="3">The sequence shown here is derived from an EMBL/GenBank/DDBJ whole genome shotgun (WGS) entry which is preliminary data.</text>
</comment>
<dbReference type="PANTHER" id="PTHR10285">
    <property type="entry name" value="URIDINE KINASE"/>
    <property type="match status" value="1"/>
</dbReference>
<dbReference type="SUPFAM" id="SSF52540">
    <property type="entry name" value="P-loop containing nucleoside triphosphate hydrolases"/>
    <property type="match status" value="1"/>
</dbReference>
<dbReference type="InterPro" id="IPR003959">
    <property type="entry name" value="ATPase_AAA_core"/>
</dbReference>
<dbReference type="AlphaFoldDB" id="A0A168AGK4"/>
<dbReference type="Pfam" id="PF00004">
    <property type="entry name" value="AAA"/>
    <property type="match status" value="1"/>
</dbReference>
<reference evidence="3 4" key="1">
    <citation type="journal article" date="2016" name="Genome Biol. Evol.">
        <title>Divergent and convergent evolution of fungal pathogenicity.</title>
        <authorList>
            <person name="Shang Y."/>
            <person name="Xiao G."/>
            <person name="Zheng P."/>
            <person name="Cen K."/>
            <person name="Zhan S."/>
            <person name="Wang C."/>
        </authorList>
    </citation>
    <scope>NUCLEOTIDE SEQUENCE [LARGE SCALE GENOMIC DNA]</scope>
    <source>
        <strain evidence="3 4">RCEF 264</strain>
    </source>
</reference>
<evidence type="ECO:0000256" key="1">
    <source>
        <dbReference type="SAM" id="MobiDB-lite"/>
    </source>
</evidence>
<feature type="compositionally biased region" description="Polar residues" evidence="1">
    <location>
        <begin position="33"/>
        <end position="45"/>
    </location>
</feature>
<keyword evidence="3" id="KW-0808">Transferase</keyword>
<protein>
    <submittedName>
        <fullName evidence="3">Phosphoribulokinase/uridine kinase</fullName>
    </submittedName>
</protein>
<feature type="domain" description="ATPase AAA-type core" evidence="2">
    <location>
        <begin position="64"/>
        <end position="85"/>
    </location>
</feature>